<dbReference type="Proteomes" id="UP000006854">
    <property type="component" value="Chromosome"/>
</dbReference>
<reference evidence="2 3" key="1">
    <citation type="journal article" date="2011" name="BMC Genomics">
        <title>Genome-wide analysis of the role of GlnR in Streptomyces venezuelae provides new insights into global nitrogen regulation in actinomycetes.</title>
        <authorList>
            <person name="Pullan S.T."/>
            <person name="Bibb M.J."/>
            <person name="Merrick M."/>
        </authorList>
    </citation>
    <scope>NUCLEOTIDE SEQUENCE [LARGE SCALE GENOMIC DNA]</scope>
    <source>
        <strain evidence="3">ATCC 10712 / CBS 650.69 / DSM 40230 / JCM 4526 / NBRC 13096 / PD 04745</strain>
    </source>
</reference>
<evidence type="ECO:0000259" key="1">
    <source>
        <dbReference type="Pfam" id="PF13191"/>
    </source>
</evidence>
<dbReference type="STRING" id="953739.SVEN_6274"/>
<dbReference type="Gene3D" id="3.40.50.300">
    <property type="entry name" value="P-loop containing nucleotide triphosphate hydrolases"/>
    <property type="match status" value="1"/>
</dbReference>
<accession>F2RDR8</accession>
<dbReference type="PANTHER" id="PTHR47691:SF3">
    <property type="entry name" value="HTH-TYPE TRANSCRIPTIONAL REGULATOR RV0890C-RELATED"/>
    <property type="match status" value="1"/>
</dbReference>
<dbReference type="PANTHER" id="PTHR47691">
    <property type="entry name" value="REGULATOR-RELATED"/>
    <property type="match status" value="1"/>
</dbReference>
<dbReference type="HOGENOM" id="CLU_754240_0_0_11"/>
<dbReference type="EMBL" id="FR845719">
    <property type="protein sequence ID" value="CCA59560.1"/>
    <property type="molecule type" value="Genomic_DNA"/>
</dbReference>
<proteinExistence type="predicted"/>
<dbReference type="eggNOG" id="COG3903">
    <property type="taxonomic scope" value="Bacteria"/>
</dbReference>
<dbReference type="InterPro" id="IPR041664">
    <property type="entry name" value="AAA_16"/>
</dbReference>
<feature type="domain" description="Orc1-like AAA ATPase" evidence="1">
    <location>
        <begin position="33"/>
        <end position="147"/>
    </location>
</feature>
<dbReference type="InterPro" id="IPR027417">
    <property type="entry name" value="P-loop_NTPase"/>
</dbReference>
<evidence type="ECO:0000313" key="2">
    <source>
        <dbReference type="EMBL" id="CCA59560.1"/>
    </source>
</evidence>
<dbReference type="SUPFAM" id="SSF52540">
    <property type="entry name" value="P-loop containing nucleoside triphosphate hydrolases"/>
    <property type="match status" value="1"/>
</dbReference>
<dbReference type="KEGG" id="sve:SVEN_6274"/>
<gene>
    <name evidence="2" type="ordered locus">SVEN_6274</name>
</gene>
<organism evidence="2 3">
    <name type="scientific">Streptomyces venezuelae (strain ATCC 10712 / CBS 650.69 / DSM 40230 / JCM 4526 / NBRC 13096 / PD 04745)</name>
    <dbReference type="NCBI Taxonomy" id="953739"/>
    <lineage>
        <taxon>Bacteria</taxon>
        <taxon>Bacillati</taxon>
        <taxon>Actinomycetota</taxon>
        <taxon>Actinomycetes</taxon>
        <taxon>Kitasatosporales</taxon>
        <taxon>Streptomycetaceae</taxon>
        <taxon>Streptomyces</taxon>
    </lineage>
</organism>
<name>F2RDR8_STRVP</name>
<keyword evidence="3" id="KW-1185">Reference proteome</keyword>
<sequence>MVPGAGHRGGASSVVVAGVGWVVPAGLPSSYGEFVGRRSELAVLHERLGREDRRPRRLLIAGPPGAGKTALAVRAAHDRAARFPDGQLYVELCRPDGTPRDPAEVLVRLLRALGDAPPAAPDDLEELVRRYRTRTSGARLLLVLDGAVDDRQLAPLLPGAAEAAVLVTGQTRLARVAGADTLALPLLDDPEARELLGSLAGGDRLAAEPDATRALVTYCAGLPLALSAAGARLAARPHWPVARLAARLADPDDRLDELAYGDVSVRESLLRSVRRMDRTTLDTVTALAGPAAPFRAAEAFSAREAAEVLGAPEDEVEDALEALVERALLPQPGLDGDGRPLYRRGELVRLLAAALTPREPVVRAAAR</sequence>
<evidence type="ECO:0000313" key="3">
    <source>
        <dbReference type="Proteomes" id="UP000006854"/>
    </source>
</evidence>
<dbReference type="AlphaFoldDB" id="F2RDR8"/>
<dbReference type="GO" id="GO:0043531">
    <property type="term" value="F:ADP binding"/>
    <property type="evidence" value="ECO:0007669"/>
    <property type="project" value="InterPro"/>
</dbReference>
<protein>
    <recommendedName>
        <fullName evidence="1">Orc1-like AAA ATPase domain-containing protein</fullName>
    </recommendedName>
</protein>
<dbReference type="PATRIC" id="fig|953739.5.peg.1481"/>
<dbReference type="PRINTS" id="PR00364">
    <property type="entry name" value="DISEASERSIST"/>
</dbReference>
<dbReference type="Pfam" id="PF13191">
    <property type="entry name" value="AAA_16"/>
    <property type="match status" value="1"/>
</dbReference>